<keyword evidence="12 19" id="KW-0276">Fatty acid metabolism</keyword>
<comment type="caution">
    <text evidence="23">The sequence shown here is derived from an EMBL/GenBank/DDBJ whole genome shotgun (WGS) entry which is preliminary data.</text>
</comment>
<dbReference type="InterPro" id="IPR011763">
    <property type="entry name" value="COA_CT_C"/>
</dbReference>
<dbReference type="NCBIfam" id="TIGR00515">
    <property type="entry name" value="accD"/>
    <property type="match status" value="1"/>
</dbReference>
<keyword evidence="10 19" id="KW-0547">Nucleotide-binding</keyword>
<reference evidence="23" key="1">
    <citation type="submission" date="2020-10" db="EMBL/GenBank/DDBJ databases">
        <authorList>
            <person name="Gilroy R."/>
        </authorList>
    </citation>
    <scope>NUCLEOTIDE SEQUENCE</scope>
    <source>
        <strain evidence="23">8207</strain>
    </source>
</reference>
<evidence type="ECO:0000256" key="5">
    <source>
        <dbReference type="ARBA" id="ARBA00011664"/>
    </source>
</evidence>
<comment type="function">
    <text evidence="17 20">Component of the acetyl coenzyme A carboxylase (ACC) complex. Biotin carboxylase (BC) catalyzes the carboxylation of biotin on its carrier protein (BCCP) and then the CO(2) group is transferred by the transcarboxylase to acetyl-CoA to form malonyl-CoA.</text>
</comment>
<comment type="similarity">
    <text evidence="4">In the N-terminal section; belongs to the AccD/PCCB family.</text>
</comment>
<evidence type="ECO:0000256" key="18">
    <source>
        <dbReference type="ARBA" id="ARBA00049152"/>
    </source>
</evidence>
<evidence type="ECO:0000256" key="8">
    <source>
        <dbReference type="ARBA" id="ARBA00022679"/>
    </source>
</evidence>
<comment type="similarity">
    <text evidence="3">In the C-terminal section; belongs to the AccA family.</text>
</comment>
<evidence type="ECO:0000313" key="23">
    <source>
        <dbReference type="EMBL" id="MBO8425319.1"/>
    </source>
</evidence>
<keyword evidence="14 19" id="KW-0067">ATP-binding</keyword>
<dbReference type="PANTHER" id="PTHR42853:SF3">
    <property type="entry name" value="ACETYL-COENZYME A CARBOXYLASE CARBOXYL TRANSFERASE SUBUNIT ALPHA, CHLOROPLASTIC"/>
    <property type="match status" value="1"/>
</dbReference>
<comment type="similarity">
    <text evidence="19">Belongs to the AccA family.</text>
</comment>
<evidence type="ECO:0000256" key="4">
    <source>
        <dbReference type="ARBA" id="ARBA00010284"/>
    </source>
</evidence>
<feature type="binding site" evidence="20">
    <location>
        <position position="50"/>
    </location>
    <ligand>
        <name>Zn(2+)</name>
        <dbReference type="ChEBI" id="CHEBI:29105"/>
    </ligand>
</feature>
<gene>
    <name evidence="19" type="primary">accA</name>
    <name evidence="20" type="synonym">accD</name>
    <name evidence="23" type="ORF">IAC69_02450</name>
</gene>
<dbReference type="Gene3D" id="3.90.226.10">
    <property type="entry name" value="2-enoyl-CoA Hydratase, Chain A, domain 1"/>
    <property type="match status" value="2"/>
</dbReference>
<evidence type="ECO:0000256" key="10">
    <source>
        <dbReference type="ARBA" id="ARBA00022741"/>
    </source>
</evidence>
<keyword evidence="11 20" id="KW-0863">Zinc-finger</keyword>
<evidence type="ECO:0000256" key="16">
    <source>
        <dbReference type="ARBA" id="ARBA00023160"/>
    </source>
</evidence>
<dbReference type="InterPro" id="IPR001095">
    <property type="entry name" value="Acetyl_CoA_COase_a_su"/>
</dbReference>
<dbReference type="GO" id="GO:0008270">
    <property type="term" value="F:zinc ion binding"/>
    <property type="evidence" value="ECO:0007669"/>
    <property type="project" value="UniProtKB-UniRule"/>
</dbReference>
<dbReference type="PRINTS" id="PR01070">
    <property type="entry name" value="ACCCTRFRASEB"/>
</dbReference>
<evidence type="ECO:0000256" key="3">
    <source>
        <dbReference type="ARBA" id="ARBA00006276"/>
    </source>
</evidence>
<accession>A0A9D9DCN0</accession>
<dbReference type="SUPFAM" id="SSF52096">
    <property type="entry name" value="ClpP/crotonase"/>
    <property type="match status" value="2"/>
</dbReference>
<comment type="catalytic activity">
    <reaction evidence="18 19">
        <text>N(6)-carboxybiotinyl-L-lysyl-[protein] + acetyl-CoA = N(6)-biotinyl-L-lysyl-[protein] + malonyl-CoA</text>
        <dbReference type="Rhea" id="RHEA:54728"/>
        <dbReference type="Rhea" id="RHEA-COMP:10505"/>
        <dbReference type="Rhea" id="RHEA-COMP:10506"/>
        <dbReference type="ChEBI" id="CHEBI:57288"/>
        <dbReference type="ChEBI" id="CHEBI:57384"/>
        <dbReference type="ChEBI" id="CHEBI:83144"/>
        <dbReference type="ChEBI" id="CHEBI:83145"/>
        <dbReference type="EC" id="2.1.3.15"/>
    </reaction>
</comment>
<keyword evidence="13 20" id="KW-0862">Zinc</keyword>
<evidence type="ECO:0000256" key="13">
    <source>
        <dbReference type="ARBA" id="ARBA00022833"/>
    </source>
</evidence>
<dbReference type="Proteomes" id="UP000823630">
    <property type="component" value="Unassembled WGS sequence"/>
</dbReference>
<evidence type="ECO:0000256" key="20">
    <source>
        <dbReference type="HAMAP-Rule" id="MF_01395"/>
    </source>
</evidence>
<feature type="zinc finger region" description="C4-type" evidence="20">
    <location>
        <begin position="28"/>
        <end position="50"/>
    </location>
</feature>
<evidence type="ECO:0000256" key="17">
    <source>
        <dbReference type="ARBA" id="ARBA00025280"/>
    </source>
</evidence>
<comment type="subunit">
    <text evidence="5">Acetyl-CoA carboxylase is a heterotetramer composed of biotin carboxyl carrier protein (AccB), biotin carboxylase (AccC) and two subunits of ACCase subunit beta/alpha.</text>
</comment>
<feature type="domain" description="CoA carboxyltransferase C-terminal" evidence="22">
    <location>
        <begin position="289"/>
        <end position="544"/>
    </location>
</feature>
<organism evidence="23 24">
    <name type="scientific">Candidatus Enterousia avistercoris</name>
    <dbReference type="NCBI Taxonomy" id="2840788"/>
    <lineage>
        <taxon>Bacteria</taxon>
        <taxon>Pseudomonadati</taxon>
        <taxon>Pseudomonadota</taxon>
        <taxon>Alphaproteobacteria</taxon>
        <taxon>Candidatus Enterousia</taxon>
    </lineage>
</organism>
<dbReference type="InterPro" id="IPR029045">
    <property type="entry name" value="ClpP/crotonase-like_dom_sf"/>
</dbReference>
<dbReference type="GO" id="GO:0003989">
    <property type="term" value="F:acetyl-CoA carboxylase activity"/>
    <property type="evidence" value="ECO:0007669"/>
    <property type="project" value="InterPro"/>
</dbReference>
<dbReference type="HAMAP" id="MF_00823">
    <property type="entry name" value="AcetylCoA_CT_alpha"/>
    <property type="match status" value="1"/>
</dbReference>
<feature type="domain" description="CoA carboxyltransferase N-terminal" evidence="21">
    <location>
        <begin position="24"/>
        <end position="293"/>
    </location>
</feature>
<evidence type="ECO:0000256" key="14">
    <source>
        <dbReference type="ARBA" id="ARBA00022840"/>
    </source>
</evidence>
<dbReference type="AlphaFoldDB" id="A0A9D9DCN0"/>
<proteinExistence type="inferred from homology"/>
<dbReference type="PROSITE" id="PS50980">
    <property type="entry name" value="COA_CT_NTER"/>
    <property type="match status" value="1"/>
</dbReference>
<dbReference type="PANTHER" id="PTHR42853">
    <property type="entry name" value="ACETYL-COENZYME A CARBOXYLASE CARBOXYL TRANSFERASE SUBUNIT ALPHA"/>
    <property type="match status" value="1"/>
</dbReference>
<dbReference type="PROSITE" id="PS50989">
    <property type="entry name" value="COA_CT_CTER"/>
    <property type="match status" value="1"/>
</dbReference>
<evidence type="ECO:0000256" key="2">
    <source>
        <dbReference type="ARBA" id="ARBA00004956"/>
    </source>
</evidence>
<dbReference type="GO" id="GO:0009317">
    <property type="term" value="C:acetyl-CoA carboxylase complex"/>
    <property type="evidence" value="ECO:0007669"/>
    <property type="project" value="InterPro"/>
</dbReference>
<protein>
    <recommendedName>
        <fullName evidence="19 20">Multifunctional fusion protein</fullName>
    </recommendedName>
    <domain>
        <recommendedName>
            <fullName evidence="19">Acetyl-coenzyme A carboxylase carboxyl transferase subunit alpha</fullName>
            <shortName evidence="19">ACCase subunit alpha</shortName>
            <shortName evidence="19">Acetyl-CoA carboxylase carboxyltransferase subunit alpha</shortName>
            <ecNumber evidence="19">2.1.3.15</ecNumber>
        </recommendedName>
    </domain>
    <domain>
        <recommendedName>
            <fullName evidence="20">Acetyl-coenzyme A carboxylase carboxyl transferase subunit beta</fullName>
            <shortName evidence="20">ACCase subunit beta</shortName>
            <shortName evidence="20">Acetyl-CoA carboxylase carboxyltransferase subunit beta</shortName>
        </recommendedName>
    </domain>
</protein>
<evidence type="ECO:0000256" key="1">
    <source>
        <dbReference type="ARBA" id="ARBA00004496"/>
    </source>
</evidence>
<evidence type="ECO:0000256" key="7">
    <source>
        <dbReference type="ARBA" id="ARBA00022516"/>
    </source>
</evidence>
<feature type="binding site" evidence="20">
    <location>
        <position position="47"/>
    </location>
    <ligand>
        <name>Zn(2+)</name>
        <dbReference type="ChEBI" id="CHEBI:29105"/>
    </ligand>
</feature>
<evidence type="ECO:0000259" key="22">
    <source>
        <dbReference type="PROSITE" id="PS50989"/>
    </source>
</evidence>
<comment type="subunit">
    <text evidence="19">Acetyl-CoA carboxylase is a heterohexamer composed of biotin carboxyl carrier protein (AccB), biotin carboxylase (AccC) and two subunits each of ACCase subunit alpha (AccA) and ACCase subunit beta (AccD).</text>
</comment>
<dbReference type="HAMAP" id="MF_01395">
    <property type="entry name" value="AcetylCoA_CT_beta"/>
    <property type="match status" value="1"/>
</dbReference>
<evidence type="ECO:0000256" key="9">
    <source>
        <dbReference type="ARBA" id="ARBA00022723"/>
    </source>
</evidence>
<evidence type="ECO:0000256" key="15">
    <source>
        <dbReference type="ARBA" id="ARBA00023098"/>
    </source>
</evidence>
<dbReference type="NCBIfam" id="NF041504">
    <property type="entry name" value="AccA_sub"/>
    <property type="match status" value="1"/>
</dbReference>
<keyword evidence="16 19" id="KW-0275">Fatty acid biosynthesis</keyword>
<dbReference type="NCBIfam" id="NF004344">
    <property type="entry name" value="PRK05724.1"/>
    <property type="match status" value="1"/>
</dbReference>
<dbReference type="EMBL" id="JADINC010000038">
    <property type="protein sequence ID" value="MBO8425319.1"/>
    <property type="molecule type" value="Genomic_DNA"/>
</dbReference>
<evidence type="ECO:0000256" key="11">
    <source>
        <dbReference type="ARBA" id="ARBA00022771"/>
    </source>
</evidence>
<name>A0A9D9DCN0_9PROT</name>
<feature type="binding site" evidence="20">
    <location>
        <position position="31"/>
    </location>
    <ligand>
        <name>Zn(2+)</name>
        <dbReference type="ChEBI" id="CHEBI:29105"/>
    </ligand>
</feature>
<comment type="similarity">
    <text evidence="20">Belongs to the AccD/PCCB family.</text>
</comment>
<dbReference type="Pfam" id="PF17848">
    <property type="entry name" value="Zn_ribbon_ACC"/>
    <property type="match status" value="1"/>
</dbReference>
<dbReference type="InterPro" id="IPR041010">
    <property type="entry name" value="Znf-ACC"/>
</dbReference>
<dbReference type="GO" id="GO:0005524">
    <property type="term" value="F:ATP binding"/>
    <property type="evidence" value="ECO:0007669"/>
    <property type="project" value="UniProtKB-KW"/>
</dbReference>
<keyword evidence="8 19" id="KW-0808">Transferase</keyword>
<keyword evidence="9 20" id="KW-0479">Metal-binding</keyword>
<keyword evidence="7 19" id="KW-0444">Lipid biosynthesis</keyword>
<comment type="function">
    <text evidence="19">Component of the acetyl coenzyme A carboxylase (ACC) complex. First, biotin carboxylase catalyzes the carboxylation of biotin on its carrier protein (BCCP) and then the CO(2) group is transferred by the carboxyltransferase to acetyl-CoA to form malonyl-CoA.</text>
</comment>
<dbReference type="InterPro" id="IPR011762">
    <property type="entry name" value="COA_CT_N"/>
</dbReference>
<dbReference type="InterPro" id="IPR000438">
    <property type="entry name" value="Acetyl_CoA_COase_Trfase_b_su"/>
</dbReference>
<evidence type="ECO:0000256" key="6">
    <source>
        <dbReference type="ARBA" id="ARBA00022490"/>
    </source>
</evidence>
<sequence>MLFGKKSGIKNHNRERYDRIRRLMWIKCESCGRLVYYKDYKTNHYICPRCGRAFIMTPKQRFDLLFDNNEWEKLTLPVASDDPLKFVDRKPYQVRLDEARAETGYNDAITTADGIIGGIPTTICILNGDFMLGSMGRTAGDGIVASIEHAIEKKQPFIMVTCSGGARMQENILSLMQMARTTVAVNKLHANGIPYIVLLTDPTFGGVTASFAMLGDIHIAEQGARIGFAGRRVIEQNIREKLPSNFQTADYLYEHGMVDMVVPRPELKGRLEKILAVLTKQPRNPKQINITTPKTDSKKVRGMGENDAYDKVLLARHENRPHFLDYINGIVDDWTYLAGDRLFGEDPAMCGGIGYWRGIPAVIIGQEKGRTIETRQFHRFGMPNPEGYRKAQRLMRLAEKLNLPVISLFDTAGAFAGSAAEERGQSQAVASSIATGLSIKTPYVAVNVGEGGSGGAIAIGTGDRVLMLENTIYSVIAPESCASILWKDNKYKATAAAAMKLTARDMADLNVIDQIVDEPAGGAHTDWQTTMELLSTAVANQITDLQKIPVEELPTRRAEKFLAMTRDVEFCAPPHDSENHEH</sequence>
<dbReference type="GO" id="GO:0016743">
    <property type="term" value="F:carboxyl- or carbamoyltransferase activity"/>
    <property type="evidence" value="ECO:0007669"/>
    <property type="project" value="UniProtKB-UniRule"/>
</dbReference>
<reference evidence="23" key="2">
    <citation type="journal article" date="2021" name="PeerJ">
        <title>Extensive microbial diversity within the chicken gut microbiome revealed by metagenomics and culture.</title>
        <authorList>
            <person name="Gilroy R."/>
            <person name="Ravi A."/>
            <person name="Getino M."/>
            <person name="Pursley I."/>
            <person name="Horton D.L."/>
            <person name="Alikhan N.F."/>
            <person name="Baker D."/>
            <person name="Gharbi K."/>
            <person name="Hall N."/>
            <person name="Watson M."/>
            <person name="Adriaenssens E.M."/>
            <person name="Foster-Nyarko E."/>
            <person name="Jarju S."/>
            <person name="Secka A."/>
            <person name="Antonio M."/>
            <person name="Oren A."/>
            <person name="Chaudhuri R.R."/>
            <person name="La Ragione R."/>
            <person name="Hildebrand F."/>
            <person name="Pallen M.J."/>
        </authorList>
    </citation>
    <scope>NUCLEOTIDE SEQUENCE</scope>
    <source>
        <strain evidence="23">8207</strain>
    </source>
</reference>
<dbReference type="GO" id="GO:0006633">
    <property type="term" value="P:fatty acid biosynthetic process"/>
    <property type="evidence" value="ECO:0007669"/>
    <property type="project" value="UniProtKB-KW"/>
</dbReference>
<evidence type="ECO:0000256" key="19">
    <source>
        <dbReference type="HAMAP-Rule" id="MF_00823"/>
    </source>
</evidence>
<keyword evidence="23" id="KW-0436">Ligase</keyword>
<evidence type="ECO:0000313" key="24">
    <source>
        <dbReference type="Proteomes" id="UP000823630"/>
    </source>
</evidence>
<keyword evidence="6 19" id="KW-0963">Cytoplasm</keyword>
<dbReference type="EC" id="2.1.3.15" evidence="19"/>
<keyword evidence="15 19" id="KW-0443">Lipid metabolism</keyword>
<dbReference type="GO" id="GO:2001295">
    <property type="term" value="P:malonyl-CoA biosynthetic process"/>
    <property type="evidence" value="ECO:0007669"/>
    <property type="project" value="UniProtKB-UniRule"/>
</dbReference>
<feature type="binding site" evidence="20">
    <location>
        <position position="28"/>
    </location>
    <ligand>
        <name>Zn(2+)</name>
        <dbReference type="ChEBI" id="CHEBI:29105"/>
    </ligand>
</feature>
<comment type="cofactor">
    <cofactor evidence="20">
        <name>Zn(2+)</name>
        <dbReference type="ChEBI" id="CHEBI:29105"/>
    </cofactor>
    <text evidence="20">Binds 1 zinc ion per subunit.</text>
</comment>
<comment type="subcellular location">
    <subcellularLocation>
        <location evidence="1 19">Cytoplasm</location>
    </subcellularLocation>
</comment>
<dbReference type="Pfam" id="PF03255">
    <property type="entry name" value="ACCA"/>
    <property type="match status" value="1"/>
</dbReference>
<comment type="pathway">
    <text evidence="2 19">Lipid metabolism; malonyl-CoA biosynthesis; malonyl-CoA from acetyl-CoA: step 1/1.</text>
</comment>
<evidence type="ECO:0000256" key="12">
    <source>
        <dbReference type="ARBA" id="ARBA00022832"/>
    </source>
</evidence>
<evidence type="ECO:0000259" key="21">
    <source>
        <dbReference type="PROSITE" id="PS50980"/>
    </source>
</evidence>